<evidence type="ECO:0000259" key="7">
    <source>
        <dbReference type="SMART" id="SM01329"/>
    </source>
</evidence>
<evidence type="ECO:0000256" key="5">
    <source>
        <dbReference type="ARBA" id="ARBA00023027"/>
    </source>
</evidence>
<evidence type="ECO:0000256" key="6">
    <source>
        <dbReference type="ARBA" id="ARBA00023211"/>
    </source>
</evidence>
<dbReference type="InterPro" id="IPR024084">
    <property type="entry name" value="IsoPropMal-DH-like_dom"/>
</dbReference>
<dbReference type="SUPFAM" id="SSF53659">
    <property type="entry name" value="Isocitrate/Isopropylmalate dehydrogenase-like"/>
    <property type="match status" value="1"/>
</dbReference>
<evidence type="ECO:0000256" key="2">
    <source>
        <dbReference type="ARBA" id="ARBA00001946"/>
    </source>
</evidence>
<sequence>MTRTYRLGCLLGDGIGPEIVPAARRVADAALAAAGAPPVDWVDLPMGAAALAEHGAAVPASTKAALTDCDGWLAGPHDNESYPPSWRASGERAPGGELRHVFDLWANLRPCRTRPGVTGRVPGMDLLIVRENTEGFYADRNMAVGSGEFMPTPDLALVVGVFSREAVRRVVRQAFALAEGRRRHVTVVHKANVLHLSFGLWLEECAAAAREHPGVRLETVLFDAMAARLVRSPEAFDVVVTENLFGDTLSDLAGELAGALGMSGSLNAGDRHAMAQAAHGSAPDIAGRGVANPVGMIASAAMLLTWLGARHDDAGAGRAGAAIERAIDSVLASGVATADVGGSAGTAEFADAVVRELGSRA</sequence>
<accession>A0ABZ1B072</accession>
<dbReference type="InterPro" id="IPR050501">
    <property type="entry name" value="ICDH/IPMDH"/>
</dbReference>
<dbReference type="SMART" id="SM01329">
    <property type="entry name" value="Iso_dh"/>
    <property type="match status" value="1"/>
</dbReference>
<keyword evidence="4" id="KW-0560">Oxidoreductase</keyword>
<proteinExistence type="predicted"/>
<dbReference type="RefSeq" id="WP_324275541.1">
    <property type="nucleotide sequence ID" value="NZ_CP141261.1"/>
</dbReference>
<evidence type="ECO:0000313" key="9">
    <source>
        <dbReference type="Proteomes" id="UP001324287"/>
    </source>
</evidence>
<protein>
    <submittedName>
        <fullName evidence="8">Isocitrate/isopropylmalate family dehydrogenase</fullName>
    </submittedName>
</protein>
<feature type="domain" description="Isopropylmalate dehydrogenase-like" evidence="7">
    <location>
        <begin position="6"/>
        <end position="353"/>
    </location>
</feature>
<evidence type="ECO:0000256" key="3">
    <source>
        <dbReference type="ARBA" id="ARBA00022723"/>
    </source>
</evidence>
<evidence type="ECO:0000256" key="1">
    <source>
        <dbReference type="ARBA" id="ARBA00001936"/>
    </source>
</evidence>
<dbReference type="Proteomes" id="UP001324287">
    <property type="component" value="Chromosome"/>
</dbReference>
<gene>
    <name evidence="8" type="ORF">U6N30_32455</name>
</gene>
<keyword evidence="9" id="KW-1185">Reference proteome</keyword>
<keyword evidence="5" id="KW-0520">NAD</keyword>
<dbReference type="Gene3D" id="3.40.718.10">
    <property type="entry name" value="Isopropylmalate Dehydrogenase"/>
    <property type="match status" value="1"/>
</dbReference>
<name>A0ABZ1B072_9ACTN</name>
<keyword evidence="3" id="KW-0479">Metal-binding</keyword>
<evidence type="ECO:0000256" key="4">
    <source>
        <dbReference type="ARBA" id="ARBA00023002"/>
    </source>
</evidence>
<dbReference type="PANTHER" id="PTHR43275">
    <property type="entry name" value="D-MALATE DEHYDROGENASE [DECARBOXYLATING]"/>
    <property type="match status" value="1"/>
</dbReference>
<keyword evidence="6" id="KW-0464">Manganese</keyword>
<organism evidence="8 9">
    <name type="scientific">Blastococcus brunescens</name>
    <dbReference type="NCBI Taxonomy" id="1564165"/>
    <lineage>
        <taxon>Bacteria</taxon>
        <taxon>Bacillati</taxon>
        <taxon>Actinomycetota</taxon>
        <taxon>Actinomycetes</taxon>
        <taxon>Geodermatophilales</taxon>
        <taxon>Geodermatophilaceae</taxon>
        <taxon>Blastococcus</taxon>
    </lineage>
</organism>
<dbReference type="Pfam" id="PF00180">
    <property type="entry name" value="Iso_dh"/>
    <property type="match status" value="1"/>
</dbReference>
<comment type="cofactor">
    <cofactor evidence="1">
        <name>Mn(2+)</name>
        <dbReference type="ChEBI" id="CHEBI:29035"/>
    </cofactor>
</comment>
<comment type="cofactor">
    <cofactor evidence="2">
        <name>Mg(2+)</name>
        <dbReference type="ChEBI" id="CHEBI:18420"/>
    </cofactor>
</comment>
<dbReference type="PANTHER" id="PTHR43275:SF1">
    <property type="entry name" value="D-MALATE DEHYDROGENASE [DECARBOXYLATING]"/>
    <property type="match status" value="1"/>
</dbReference>
<evidence type="ECO:0000313" key="8">
    <source>
        <dbReference type="EMBL" id="WRL64213.1"/>
    </source>
</evidence>
<reference evidence="8 9" key="1">
    <citation type="submission" date="2023-12" db="EMBL/GenBank/DDBJ databases">
        <title>Blastococcus brunescens sp. nov., an actonobacterium isolated from sandstone collected in sahara desert.</title>
        <authorList>
            <person name="Gtari M."/>
            <person name="Ghodhbane F."/>
        </authorList>
    </citation>
    <scope>NUCLEOTIDE SEQUENCE [LARGE SCALE GENOMIC DNA]</scope>
    <source>
        <strain evidence="8 9">BMG 8361</strain>
    </source>
</reference>
<dbReference type="EMBL" id="CP141261">
    <property type="protein sequence ID" value="WRL64213.1"/>
    <property type="molecule type" value="Genomic_DNA"/>
</dbReference>